<feature type="domain" description="Polysaccharide export protein N-terminal" evidence="3">
    <location>
        <begin position="39"/>
        <end position="125"/>
    </location>
</feature>
<feature type="domain" description="AprE-like long alpha-helical hairpin" evidence="5">
    <location>
        <begin position="179"/>
        <end position="359"/>
    </location>
</feature>
<name>A0A2W7C335_9HYPH</name>
<keyword evidence="7" id="KW-1185">Reference proteome</keyword>
<keyword evidence="2" id="KW-0175">Coiled coil</keyword>
<sequence>MKTDIFEAFRSGPVSGRLRRARLLATCVAVSLVIPHIAAADEYRLGSQDKLTIRVAEWQTVEGTFRDWSAVNGEYTVGPSGTLSVPFAGELPASGKTTSEIAAAISVALQRKLALSDKPEASVEMAQFRPFYISGEVQNPGQFPYVPDLTVLKAISVAGGIRRNADYGPQLGKDLVTAKGNFDISDDQRIRLIVKRARIDADMAGKTSFEVPKEAEGDPRLPAIVADEMTILTSDQKALKLKLEALDDLKGVLQSEIESLQKKIVNQQQQVDLAQQQLTSIGPLAQKGLIANARLLDSRQSVADLQGKILDYETAILTAKQAISKATQDAIDAQNTLSSSLAIDRQQTEADLNEAALKVNMQKGLMAQASDPAMRVASDTDQQSSLLYALVRVVDGKSSEIAAKEDTPVLPGDVIKVKLAPLTSQ</sequence>
<dbReference type="PANTHER" id="PTHR33619:SF3">
    <property type="entry name" value="POLYSACCHARIDE EXPORT PROTEIN GFCE-RELATED"/>
    <property type="match status" value="1"/>
</dbReference>
<organism evidence="6 7">
    <name type="scientific">Mesorhizobium kowhaii</name>
    <dbReference type="NCBI Taxonomy" id="1300272"/>
    <lineage>
        <taxon>Bacteria</taxon>
        <taxon>Pseudomonadati</taxon>
        <taxon>Pseudomonadota</taxon>
        <taxon>Alphaproteobacteria</taxon>
        <taxon>Hyphomicrobiales</taxon>
        <taxon>Phyllobacteriaceae</taxon>
        <taxon>Mesorhizobium</taxon>
    </lineage>
</organism>
<dbReference type="OrthoDB" id="9798876at2"/>
<evidence type="ECO:0000313" key="6">
    <source>
        <dbReference type="EMBL" id="PZV37525.1"/>
    </source>
</evidence>
<dbReference type="InterPro" id="IPR019554">
    <property type="entry name" value="Soluble_ligand-bd"/>
</dbReference>
<dbReference type="InterPro" id="IPR049712">
    <property type="entry name" value="Poly_export"/>
</dbReference>
<dbReference type="Pfam" id="PF25994">
    <property type="entry name" value="HH_AprE"/>
    <property type="match status" value="1"/>
</dbReference>
<evidence type="ECO:0000259" key="4">
    <source>
        <dbReference type="Pfam" id="PF10531"/>
    </source>
</evidence>
<dbReference type="InterPro" id="IPR058781">
    <property type="entry name" value="HH_AprE-like"/>
</dbReference>
<evidence type="ECO:0000259" key="5">
    <source>
        <dbReference type="Pfam" id="PF25994"/>
    </source>
</evidence>
<gene>
    <name evidence="6" type="ORF">B5V02_14620</name>
</gene>
<protein>
    <submittedName>
        <fullName evidence="6">Sugar ABC transporter substrate-binding protein</fullName>
    </submittedName>
</protein>
<dbReference type="Gene3D" id="3.10.560.10">
    <property type="entry name" value="Outer membrane lipoprotein wza domain like"/>
    <property type="match status" value="1"/>
</dbReference>
<comment type="caution">
    <text evidence="6">The sequence shown here is derived from an EMBL/GenBank/DDBJ whole genome shotgun (WGS) entry which is preliminary data.</text>
</comment>
<reference evidence="7" key="1">
    <citation type="submission" date="2017-03" db="EMBL/GenBank/DDBJ databases">
        <authorList>
            <person name="Safronova V.I."/>
            <person name="Sazanova A.L."/>
            <person name="Chirak E.R."/>
        </authorList>
    </citation>
    <scope>NUCLEOTIDE SEQUENCE [LARGE SCALE GENOMIC DNA]</scope>
    <source>
        <strain evidence="7">Ach-343</strain>
    </source>
</reference>
<keyword evidence="1" id="KW-0732">Signal</keyword>
<dbReference type="AlphaFoldDB" id="A0A2W7C335"/>
<proteinExistence type="predicted"/>
<dbReference type="GO" id="GO:0015159">
    <property type="term" value="F:polysaccharide transmembrane transporter activity"/>
    <property type="evidence" value="ECO:0007669"/>
    <property type="project" value="InterPro"/>
</dbReference>
<accession>A0A2W7C335</accession>
<feature type="coiled-coil region" evidence="2">
    <location>
        <begin position="243"/>
        <end position="277"/>
    </location>
</feature>
<evidence type="ECO:0000313" key="7">
    <source>
        <dbReference type="Proteomes" id="UP000248616"/>
    </source>
</evidence>
<feature type="domain" description="Soluble ligand binding" evidence="4">
    <location>
        <begin position="131"/>
        <end position="166"/>
    </location>
</feature>
<dbReference type="Pfam" id="PF10531">
    <property type="entry name" value="SLBB"/>
    <property type="match status" value="1"/>
</dbReference>
<evidence type="ECO:0000256" key="2">
    <source>
        <dbReference type="SAM" id="Coils"/>
    </source>
</evidence>
<dbReference type="Proteomes" id="UP000248616">
    <property type="component" value="Unassembled WGS sequence"/>
</dbReference>
<dbReference type="EMBL" id="MZXV01000032">
    <property type="protein sequence ID" value="PZV37525.1"/>
    <property type="molecule type" value="Genomic_DNA"/>
</dbReference>
<evidence type="ECO:0000259" key="3">
    <source>
        <dbReference type="Pfam" id="PF02563"/>
    </source>
</evidence>
<dbReference type="RefSeq" id="WP_111544877.1">
    <property type="nucleotide sequence ID" value="NZ_MZXV01000032.1"/>
</dbReference>
<dbReference type="Gene3D" id="3.30.1950.10">
    <property type="entry name" value="wza like domain"/>
    <property type="match status" value="1"/>
</dbReference>
<dbReference type="InterPro" id="IPR003715">
    <property type="entry name" value="Poly_export_N"/>
</dbReference>
<evidence type="ECO:0000256" key="1">
    <source>
        <dbReference type="ARBA" id="ARBA00022729"/>
    </source>
</evidence>
<dbReference type="Pfam" id="PF02563">
    <property type="entry name" value="Poly_export"/>
    <property type="match status" value="1"/>
</dbReference>
<dbReference type="PANTHER" id="PTHR33619">
    <property type="entry name" value="POLYSACCHARIDE EXPORT PROTEIN GFCE-RELATED"/>
    <property type="match status" value="1"/>
</dbReference>